<dbReference type="RefSeq" id="WP_123690288.1">
    <property type="nucleotide sequence ID" value="NZ_AP019700.1"/>
</dbReference>
<feature type="transmembrane region" description="Helical" evidence="2">
    <location>
        <begin position="308"/>
        <end position="335"/>
    </location>
</feature>
<feature type="transmembrane region" description="Helical" evidence="2">
    <location>
        <begin position="426"/>
        <end position="445"/>
    </location>
</feature>
<dbReference type="GO" id="GO:0022857">
    <property type="term" value="F:transmembrane transporter activity"/>
    <property type="evidence" value="ECO:0007669"/>
    <property type="project" value="UniProtKB-UniRule"/>
</dbReference>
<reference evidence="4 5" key="1">
    <citation type="submission" date="2018-11" db="EMBL/GenBank/DDBJ databases">
        <title>Genomic Encyclopedia of Type Strains, Phase IV (KMG-IV): sequencing the most valuable type-strain genomes for metagenomic binning, comparative biology and taxonomic classification.</title>
        <authorList>
            <person name="Goeker M."/>
        </authorList>
    </citation>
    <scope>NUCLEOTIDE SEQUENCE [LARGE SCALE GENOMIC DNA]</scope>
    <source>
        <strain evidence="4 5">DSM 5900</strain>
    </source>
</reference>
<dbReference type="PANTHER" id="PTHR43849:SF2">
    <property type="entry name" value="BLL3936 PROTEIN"/>
    <property type="match status" value="1"/>
</dbReference>
<sequence>MTQAPPPSDAALALLEQDAARPLRDVIRHGAFHHRAVAAAIIFISLFLGVLLIYTAAAGTITAYLQRIAFVCGICSLGLLVRSAGGLPWHKRGALGLLPDLVGVALLIAGMLHVFLDYEDFARRIGFPDPADLFFGIVYIVVTLEVTRRFIGWAMLIIVALFSIQALFGENFPGMFAAPNVRWQTFVEILFMQDQGIFGSTTGVAATYLMLFLIFGAILVRTNGIAFFENLSLALMGRRAGGPAHVSVLSSALQGTTSGSVVGNVVGMGNVTIPLMIRSGFKPATAGAIEAVASSGAQIMPPVMGSAAFLMAAFLGVSYWTIVVAAVIPAVIYFVSIHTQVEFRSRRMGLAATTETLPTVAKAMREGGHLLIAIAALIAPFFFGFSAQMAALIGLGSLFAASLLARSTRIPMGRYLDAVVDAMSNNVAVGAAVATAGILMGTLWVSGAGNLLADFVVYASDGRLLVALILTAIIALVLGMGLPTPAVYLTVAVLIVPALVRMGAPELPSHMFAFYFGILANVTPPVALAAYAAASIAGADLNRTGYEAFILALSGFVVPFIFVYDPALLMGGSWPAIAMVSVSTLIAVVLLAASVEGWLGRNLTMPVRIMLAVATLCLAWPDWRARLFGLAIAAVAILPATLRRDRPVPAS</sequence>
<proteinExistence type="predicted"/>
<comment type="subcellular location">
    <subcellularLocation>
        <location evidence="1">Cell inner membrane</location>
        <topology evidence="1">Multi-pass membrane protein</topology>
    </subcellularLocation>
</comment>
<feature type="transmembrane region" description="Helical" evidence="2">
    <location>
        <begin position="63"/>
        <end position="81"/>
    </location>
</feature>
<feature type="transmembrane region" description="Helical" evidence="2">
    <location>
        <begin position="197"/>
        <end position="220"/>
    </location>
</feature>
<feature type="transmembrane region" description="Helical" evidence="2">
    <location>
        <begin position="457"/>
        <end position="479"/>
    </location>
</feature>
<dbReference type="NCBIfam" id="TIGR02123">
    <property type="entry name" value="TRAP_fused"/>
    <property type="match status" value="1"/>
</dbReference>
<feature type="domain" description="TRAP C4-dicarboxylate transport system permease DctM subunit" evidence="3">
    <location>
        <begin position="139"/>
        <end position="576"/>
    </location>
</feature>
<evidence type="ECO:0000256" key="1">
    <source>
        <dbReference type="RuleBase" id="RU369079"/>
    </source>
</evidence>
<organism evidence="4 5">
    <name type="scientific">Stella humosa</name>
    <dbReference type="NCBI Taxonomy" id="94"/>
    <lineage>
        <taxon>Bacteria</taxon>
        <taxon>Pseudomonadati</taxon>
        <taxon>Pseudomonadota</taxon>
        <taxon>Alphaproteobacteria</taxon>
        <taxon>Rhodospirillales</taxon>
        <taxon>Stellaceae</taxon>
        <taxon>Stella</taxon>
    </lineage>
</organism>
<keyword evidence="2" id="KW-0812">Transmembrane</keyword>
<evidence type="ECO:0000256" key="2">
    <source>
        <dbReference type="SAM" id="Phobius"/>
    </source>
</evidence>
<name>A0A3N1L852_9PROT</name>
<keyword evidence="1" id="KW-0997">Cell inner membrane</keyword>
<accession>A0A3N1L852</accession>
<dbReference type="GO" id="GO:0005886">
    <property type="term" value="C:plasma membrane"/>
    <property type="evidence" value="ECO:0007669"/>
    <property type="project" value="UniProtKB-SubCell"/>
</dbReference>
<keyword evidence="1" id="KW-0813">Transport</keyword>
<dbReference type="InterPro" id="IPR010656">
    <property type="entry name" value="DctM"/>
</dbReference>
<keyword evidence="1" id="KW-1003">Cell membrane</keyword>
<keyword evidence="5" id="KW-1185">Reference proteome</keyword>
<feature type="transmembrane region" description="Helical" evidence="2">
    <location>
        <begin position="510"/>
        <end position="534"/>
    </location>
</feature>
<dbReference type="Pfam" id="PF06808">
    <property type="entry name" value="DctM"/>
    <property type="match status" value="1"/>
</dbReference>
<comment type="function">
    <text evidence="1">Part of the tripartite ATP-independent periplasmic (TRAP) transport system.</text>
</comment>
<dbReference type="OrthoDB" id="9759894at2"/>
<keyword evidence="2" id="KW-0472">Membrane</keyword>
<evidence type="ECO:0000259" key="3">
    <source>
        <dbReference type="Pfam" id="PF06808"/>
    </source>
</evidence>
<gene>
    <name evidence="4" type="ORF">EDC65_2713</name>
</gene>
<feature type="transmembrane region" description="Helical" evidence="2">
    <location>
        <begin position="36"/>
        <end position="57"/>
    </location>
</feature>
<feature type="transmembrane region" description="Helical" evidence="2">
    <location>
        <begin position="372"/>
        <end position="405"/>
    </location>
</feature>
<keyword evidence="2" id="KW-1133">Transmembrane helix</keyword>
<feature type="transmembrane region" description="Helical" evidence="2">
    <location>
        <begin position="127"/>
        <end position="144"/>
    </location>
</feature>
<feature type="transmembrane region" description="Helical" evidence="2">
    <location>
        <begin position="546"/>
        <end position="564"/>
    </location>
</feature>
<feature type="transmembrane region" description="Helical" evidence="2">
    <location>
        <begin position="151"/>
        <end position="168"/>
    </location>
</feature>
<comment type="caution">
    <text evidence="4">The sequence shown here is derived from an EMBL/GenBank/DDBJ whole genome shotgun (WGS) entry which is preliminary data.</text>
</comment>
<evidence type="ECO:0000313" key="4">
    <source>
        <dbReference type="EMBL" id="ROP90853.1"/>
    </source>
</evidence>
<feature type="transmembrane region" description="Helical" evidence="2">
    <location>
        <begin position="576"/>
        <end position="593"/>
    </location>
</feature>
<dbReference type="AlphaFoldDB" id="A0A3N1L852"/>
<feature type="transmembrane region" description="Helical" evidence="2">
    <location>
        <begin position="93"/>
        <end position="115"/>
    </location>
</feature>
<dbReference type="EMBL" id="RJKX01000014">
    <property type="protein sequence ID" value="ROP90853.1"/>
    <property type="molecule type" value="Genomic_DNA"/>
</dbReference>
<evidence type="ECO:0000313" key="5">
    <source>
        <dbReference type="Proteomes" id="UP000278222"/>
    </source>
</evidence>
<dbReference type="Proteomes" id="UP000278222">
    <property type="component" value="Unassembled WGS sequence"/>
</dbReference>
<protein>
    <submittedName>
        <fullName evidence="4">TRAP transporter 4TM/12TM fusion protein</fullName>
    </submittedName>
</protein>
<dbReference type="InterPro" id="IPR011853">
    <property type="entry name" value="TRAP_DctM-Dct_fused"/>
</dbReference>
<dbReference type="PANTHER" id="PTHR43849">
    <property type="entry name" value="BLL3936 PROTEIN"/>
    <property type="match status" value="1"/>
</dbReference>